<evidence type="ECO:0000256" key="4">
    <source>
        <dbReference type="ARBA" id="ARBA00022989"/>
    </source>
</evidence>
<dbReference type="InterPro" id="IPR019421">
    <property type="entry name" value="7TM_GPCR_serpentine_rcpt_Srd"/>
</dbReference>
<comment type="caution">
    <text evidence="7">The sequence shown here is derived from an EMBL/GenBank/DDBJ whole genome shotgun (WGS) entry which is preliminary data.</text>
</comment>
<keyword evidence="5 6" id="KW-0472">Membrane</keyword>
<dbReference type="AlphaFoldDB" id="A0A6V7Y7V2"/>
<proteinExistence type="inferred from homology"/>
<feature type="transmembrane region" description="Helical" evidence="6">
    <location>
        <begin position="138"/>
        <end position="161"/>
    </location>
</feature>
<evidence type="ECO:0000256" key="2">
    <source>
        <dbReference type="ARBA" id="ARBA00009166"/>
    </source>
</evidence>
<feature type="transmembrane region" description="Helical" evidence="6">
    <location>
        <begin position="46"/>
        <end position="70"/>
    </location>
</feature>
<reference evidence="7 8" key="1">
    <citation type="submission" date="2020-08" db="EMBL/GenBank/DDBJ databases">
        <authorList>
            <person name="Koutsovoulos G."/>
            <person name="Danchin GJ E."/>
        </authorList>
    </citation>
    <scope>NUCLEOTIDE SEQUENCE [LARGE SCALE GENOMIC DNA]</scope>
</reference>
<comment type="similarity">
    <text evidence="2">Belongs to the nematode receptor-like protein srd family.</text>
</comment>
<evidence type="ECO:0000313" key="7">
    <source>
        <dbReference type="EMBL" id="CAD2207606.1"/>
    </source>
</evidence>
<gene>
    <name evidence="7" type="ORF">MENT_LOCUS61562</name>
</gene>
<feature type="transmembrane region" description="Helical" evidence="6">
    <location>
        <begin position="193"/>
        <end position="212"/>
    </location>
</feature>
<evidence type="ECO:0000313" key="8">
    <source>
        <dbReference type="Proteomes" id="UP000580250"/>
    </source>
</evidence>
<name>A0A6V7Y7V2_MELEN</name>
<dbReference type="Proteomes" id="UP000580250">
    <property type="component" value="Unassembled WGS sequence"/>
</dbReference>
<feature type="transmembrane region" description="Helical" evidence="6">
    <location>
        <begin position="12"/>
        <end position="34"/>
    </location>
</feature>
<keyword evidence="3 6" id="KW-0812">Transmembrane</keyword>
<sequence length="243" mass="28507">MSLDILDILFKLDYFVCLLIGFPLNILLIVLIIFKTPKEMKTHSRILIQSCVLDILMLTCQLFLQSFYILDAEGNMITIFSDGILLSLMKKNFDPFICYIVILLWLYIHDLNLHGLCVQFIYRYLVLNRNMKISFCRYLFMLSILLFVQIFYFLDLIFFSMPYSNGSIKYFDNINKTLPFIQYKMETVNALSLLPSALIEISAYLIIFICGFKMVRYVDLNTNLDGNLKRLNKLLTKVLIILV</sequence>
<protein>
    <submittedName>
        <fullName evidence="7">Uncharacterized protein</fullName>
    </submittedName>
</protein>
<dbReference type="EMBL" id="CAJEWN010003426">
    <property type="protein sequence ID" value="CAD2207606.1"/>
    <property type="molecule type" value="Genomic_DNA"/>
</dbReference>
<accession>A0A6V7Y7V2</accession>
<evidence type="ECO:0000256" key="5">
    <source>
        <dbReference type="ARBA" id="ARBA00023136"/>
    </source>
</evidence>
<dbReference type="PANTHER" id="PTHR22945:SF40">
    <property type="entry name" value="SERPENTINE RECEPTOR, CLASS D (DELTA)-RELATED"/>
    <property type="match status" value="1"/>
</dbReference>
<dbReference type="PANTHER" id="PTHR22945">
    <property type="entry name" value="SERPENTINE RECEPTOR, CLASS D DELTA"/>
    <property type="match status" value="1"/>
</dbReference>
<evidence type="ECO:0000256" key="3">
    <source>
        <dbReference type="ARBA" id="ARBA00022692"/>
    </source>
</evidence>
<evidence type="ECO:0000256" key="1">
    <source>
        <dbReference type="ARBA" id="ARBA00004141"/>
    </source>
</evidence>
<keyword evidence="4 6" id="KW-1133">Transmembrane helix</keyword>
<feature type="transmembrane region" description="Helical" evidence="6">
    <location>
        <begin position="96"/>
        <end position="126"/>
    </location>
</feature>
<evidence type="ECO:0000256" key="6">
    <source>
        <dbReference type="SAM" id="Phobius"/>
    </source>
</evidence>
<organism evidence="7 8">
    <name type="scientific">Meloidogyne enterolobii</name>
    <name type="common">Root-knot nematode worm</name>
    <name type="synonym">Meloidogyne mayaguensis</name>
    <dbReference type="NCBI Taxonomy" id="390850"/>
    <lineage>
        <taxon>Eukaryota</taxon>
        <taxon>Metazoa</taxon>
        <taxon>Ecdysozoa</taxon>
        <taxon>Nematoda</taxon>
        <taxon>Chromadorea</taxon>
        <taxon>Rhabditida</taxon>
        <taxon>Tylenchina</taxon>
        <taxon>Tylenchomorpha</taxon>
        <taxon>Tylenchoidea</taxon>
        <taxon>Meloidogynidae</taxon>
        <taxon>Meloidogyninae</taxon>
        <taxon>Meloidogyne</taxon>
    </lineage>
</organism>
<dbReference type="Pfam" id="PF10317">
    <property type="entry name" value="7TM_GPCR_Srd"/>
    <property type="match status" value="1"/>
</dbReference>
<dbReference type="InterPro" id="IPR050920">
    <property type="entry name" value="Nematode_rcpt-like_delta"/>
</dbReference>
<dbReference type="GO" id="GO:0016020">
    <property type="term" value="C:membrane"/>
    <property type="evidence" value="ECO:0007669"/>
    <property type="project" value="UniProtKB-SubCell"/>
</dbReference>
<comment type="subcellular location">
    <subcellularLocation>
        <location evidence="1">Membrane</location>
        <topology evidence="1">Multi-pass membrane protein</topology>
    </subcellularLocation>
</comment>
<dbReference type="SUPFAM" id="SSF81321">
    <property type="entry name" value="Family A G protein-coupled receptor-like"/>
    <property type="match status" value="1"/>
</dbReference>